<sequence length="87" mass="9002">MKVELWSSSFCGACASTRAVIEQAQWLVAGVTLSERNVALAPDAAELARIEATPTVIFSSDDGTEVFRSAGVPTIHQVLAGLALAAG</sequence>
<dbReference type="AlphaFoldDB" id="A0A4T2C5C9"/>
<dbReference type="OrthoDB" id="1495530at2"/>
<evidence type="ECO:0000313" key="1">
    <source>
        <dbReference type="EMBL" id="TIH39330.1"/>
    </source>
</evidence>
<keyword evidence="2" id="KW-1185">Reference proteome</keyword>
<dbReference type="SUPFAM" id="SSF52833">
    <property type="entry name" value="Thioredoxin-like"/>
    <property type="match status" value="1"/>
</dbReference>
<name>A0A4T2C5C9_9MICO</name>
<comment type="caution">
    <text evidence="1">The sequence shown here is derived from an EMBL/GenBank/DDBJ whole genome shotgun (WGS) entry which is preliminary data.</text>
</comment>
<proteinExistence type="predicted"/>
<dbReference type="Proteomes" id="UP000306192">
    <property type="component" value="Unassembled WGS sequence"/>
</dbReference>
<organism evidence="1 2">
    <name type="scientific">Subtercola vilae</name>
    <dbReference type="NCBI Taxonomy" id="2056433"/>
    <lineage>
        <taxon>Bacteria</taxon>
        <taxon>Bacillati</taxon>
        <taxon>Actinomycetota</taxon>
        <taxon>Actinomycetes</taxon>
        <taxon>Micrococcales</taxon>
        <taxon>Microbacteriaceae</taxon>
        <taxon>Subtercola</taxon>
    </lineage>
</organism>
<evidence type="ECO:0000313" key="2">
    <source>
        <dbReference type="Proteomes" id="UP000306192"/>
    </source>
</evidence>
<protein>
    <submittedName>
        <fullName evidence="1">Thioredoxin</fullName>
    </submittedName>
</protein>
<accession>A0A4T2C5C9</accession>
<dbReference type="InterPro" id="IPR036249">
    <property type="entry name" value="Thioredoxin-like_sf"/>
</dbReference>
<dbReference type="Gene3D" id="3.40.30.10">
    <property type="entry name" value="Glutaredoxin"/>
    <property type="match status" value="1"/>
</dbReference>
<gene>
    <name evidence="1" type="ORF">D4765_04450</name>
</gene>
<dbReference type="EMBL" id="QYRT01000006">
    <property type="protein sequence ID" value="TIH39330.1"/>
    <property type="molecule type" value="Genomic_DNA"/>
</dbReference>
<dbReference type="RefSeq" id="WP_136641057.1">
    <property type="nucleotide sequence ID" value="NZ_QYRT01000006.1"/>
</dbReference>
<reference evidence="1 2" key="1">
    <citation type="journal article" date="2019" name="Microorganisms">
        <title>Systematic Affiliation and Genome Analysis of Subtercola vilae DB165(T) with Particular Emphasis on Cold Adaptation of an Isolate from a High-Altitude Cold Volcano Lake.</title>
        <authorList>
            <person name="Villalobos A.S."/>
            <person name="Wiese J."/>
            <person name="Imhoff J.F."/>
            <person name="Dorador C."/>
            <person name="Keller A."/>
            <person name="Hentschel U."/>
        </authorList>
    </citation>
    <scope>NUCLEOTIDE SEQUENCE [LARGE SCALE GENOMIC DNA]</scope>
    <source>
        <strain evidence="1 2">DB165</strain>
    </source>
</reference>